<evidence type="ECO:0000313" key="1">
    <source>
        <dbReference type="EMBL" id="KAK7469459.1"/>
    </source>
</evidence>
<organism evidence="1 2">
    <name type="scientific">Batillaria attramentaria</name>
    <dbReference type="NCBI Taxonomy" id="370345"/>
    <lineage>
        <taxon>Eukaryota</taxon>
        <taxon>Metazoa</taxon>
        <taxon>Spiralia</taxon>
        <taxon>Lophotrochozoa</taxon>
        <taxon>Mollusca</taxon>
        <taxon>Gastropoda</taxon>
        <taxon>Caenogastropoda</taxon>
        <taxon>Sorbeoconcha</taxon>
        <taxon>Cerithioidea</taxon>
        <taxon>Batillariidae</taxon>
        <taxon>Batillaria</taxon>
    </lineage>
</organism>
<dbReference type="Proteomes" id="UP001519460">
    <property type="component" value="Unassembled WGS sequence"/>
</dbReference>
<dbReference type="EMBL" id="JACVVK020000517">
    <property type="protein sequence ID" value="KAK7469459.1"/>
    <property type="molecule type" value="Genomic_DNA"/>
</dbReference>
<reference evidence="1 2" key="1">
    <citation type="journal article" date="2023" name="Sci. Data">
        <title>Genome assembly of the Korean intertidal mud-creeper Batillaria attramentaria.</title>
        <authorList>
            <person name="Patra A.K."/>
            <person name="Ho P.T."/>
            <person name="Jun S."/>
            <person name="Lee S.J."/>
            <person name="Kim Y."/>
            <person name="Won Y.J."/>
        </authorList>
    </citation>
    <scope>NUCLEOTIDE SEQUENCE [LARGE SCALE GENOMIC DNA]</scope>
    <source>
        <strain evidence="1">Wonlab-2016</strain>
    </source>
</reference>
<comment type="caution">
    <text evidence="1">The sequence shown here is derived from an EMBL/GenBank/DDBJ whole genome shotgun (WGS) entry which is preliminary data.</text>
</comment>
<name>A0ABD0JBI9_9CAEN</name>
<gene>
    <name evidence="1" type="ORF">BaRGS_00036525</name>
</gene>
<sequence>MGRFLSVSIGLPKRIVCVVETSCSNNSYPSLATTLRSTTPSTTLGSSDGCPDDAQLSACDLRFLSLCVFCWFKRDYRGHDCLSCFPWLADLTGGD</sequence>
<protein>
    <submittedName>
        <fullName evidence="1">Uncharacterized protein</fullName>
    </submittedName>
</protein>
<accession>A0ABD0JBI9</accession>
<proteinExistence type="predicted"/>
<evidence type="ECO:0000313" key="2">
    <source>
        <dbReference type="Proteomes" id="UP001519460"/>
    </source>
</evidence>
<keyword evidence="2" id="KW-1185">Reference proteome</keyword>
<dbReference type="AlphaFoldDB" id="A0ABD0JBI9"/>